<evidence type="ECO:0000313" key="4">
    <source>
        <dbReference type="Proteomes" id="UP001596442"/>
    </source>
</evidence>
<feature type="compositionally biased region" description="Basic and acidic residues" evidence="1">
    <location>
        <begin position="1"/>
        <end position="12"/>
    </location>
</feature>
<sequence>MTTEHTDHDGSARHSNGRPGDASGPPVGDRLTRRRVLGGVALGTAALAGCADDDDGDPDPADDGSEPDDGDGSSDGGDGDGVPSLPSVDDPPDATYIPTHFEAMRHLDPIRAGEFEVEPMVTYPHQFWNVTGREVVSAEPGSDDDVHLMVAVRDPETGAVLPAETGLELNVGREGESKTPHAPWPMISQEMGFHVGDNVPLGENGTYEVEVRVGSIDARLTGEFAGRFDEPGRGSFTVEFDQAFRDEVVGGIHYLDEEHWGRHGALANHMAGGHGDGDHHGDDGHDGHGDDGHDGDDEHDNGDADDGHNGHNGHSGHDHRGEERWSVGEGHHRFGTYQRGPDEGEVPLAEDLPGRLLGEPSVADALYPATVVDRGSRFVDGDEFYLAVSPRTPYNRLMLPSMALGYEIERDGEVVAEGSLRDTLDHEVGYHYGTPIDDLSGGEALSVTVETIPNVSRHAGYDTAFNEPGTATYTIELP</sequence>
<dbReference type="Proteomes" id="UP001596442">
    <property type="component" value="Unassembled WGS sequence"/>
</dbReference>
<reference evidence="3 4" key="1">
    <citation type="journal article" date="2019" name="Int. J. Syst. Evol. Microbiol.">
        <title>The Global Catalogue of Microorganisms (GCM) 10K type strain sequencing project: providing services to taxonomists for standard genome sequencing and annotation.</title>
        <authorList>
            <consortium name="The Broad Institute Genomics Platform"/>
            <consortium name="The Broad Institute Genome Sequencing Center for Infectious Disease"/>
            <person name="Wu L."/>
            <person name="Ma J."/>
        </authorList>
    </citation>
    <scope>NUCLEOTIDE SEQUENCE [LARGE SCALE GENOMIC DNA]</scope>
    <source>
        <strain evidence="3 4">CGMCC 1.3239</strain>
    </source>
</reference>
<comment type="caution">
    <text evidence="3">The sequence shown here is derived from an EMBL/GenBank/DDBJ whole genome shotgun (WGS) entry which is preliminary data.</text>
</comment>
<dbReference type="InterPro" id="IPR055774">
    <property type="entry name" value="DUF7350"/>
</dbReference>
<evidence type="ECO:0000259" key="2">
    <source>
        <dbReference type="Pfam" id="PF24041"/>
    </source>
</evidence>
<evidence type="ECO:0000256" key="1">
    <source>
        <dbReference type="SAM" id="MobiDB-lite"/>
    </source>
</evidence>
<feature type="compositionally biased region" description="Acidic residues" evidence="1">
    <location>
        <begin position="51"/>
        <end position="72"/>
    </location>
</feature>
<gene>
    <name evidence="3" type="ORF">ACFQEU_07100</name>
</gene>
<keyword evidence="4" id="KW-1185">Reference proteome</keyword>
<feature type="compositionally biased region" description="Basic and acidic residues" evidence="1">
    <location>
        <begin position="301"/>
        <end position="323"/>
    </location>
</feature>
<evidence type="ECO:0000313" key="3">
    <source>
        <dbReference type="EMBL" id="MFC6753234.1"/>
    </source>
</evidence>
<dbReference type="InterPro" id="IPR038482">
    <property type="entry name" value="Tp34-type_sf"/>
</dbReference>
<organism evidence="3 4">
    <name type="scientific">Halorubrum tibetense</name>
    <dbReference type="NCBI Taxonomy" id="175631"/>
    <lineage>
        <taxon>Archaea</taxon>
        <taxon>Methanobacteriati</taxon>
        <taxon>Methanobacteriota</taxon>
        <taxon>Stenosarchaea group</taxon>
        <taxon>Halobacteria</taxon>
        <taxon>Halobacteriales</taxon>
        <taxon>Haloferacaceae</taxon>
        <taxon>Halorubrum</taxon>
    </lineage>
</organism>
<proteinExistence type="predicted"/>
<dbReference type="EMBL" id="JBHSWW010000075">
    <property type="protein sequence ID" value="MFC6753234.1"/>
    <property type="molecule type" value="Genomic_DNA"/>
</dbReference>
<feature type="region of interest" description="Disordered" evidence="1">
    <location>
        <begin position="1"/>
        <end position="35"/>
    </location>
</feature>
<protein>
    <recommendedName>
        <fullName evidence="2">DUF7350 domain-containing protein</fullName>
    </recommendedName>
</protein>
<feature type="domain" description="DUF7350" evidence="2">
    <location>
        <begin position="350"/>
        <end position="473"/>
    </location>
</feature>
<feature type="region of interest" description="Disordered" evidence="1">
    <location>
        <begin position="47"/>
        <end position="96"/>
    </location>
</feature>
<dbReference type="Pfam" id="PF24041">
    <property type="entry name" value="DUF7350"/>
    <property type="match status" value="1"/>
</dbReference>
<name>A0ABD5SA24_9EURY</name>
<feature type="region of interest" description="Disordered" evidence="1">
    <location>
        <begin position="266"/>
        <end position="323"/>
    </location>
</feature>
<dbReference type="RefSeq" id="WP_379780676.1">
    <property type="nucleotide sequence ID" value="NZ_JBHSWW010000075.1"/>
</dbReference>
<dbReference type="Gene3D" id="2.60.40.2480">
    <property type="entry name" value="Periplasmic metal-binding protein Tp34-type"/>
    <property type="match status" value="1"/>
</dbReference>
<feature type="compositionally biased region" description="Basic and acidic residues" evidence="1">
    <location>
        <begin position="275"/>
        <end position="292"/>
    </location>
</feature>
<dbReference type="AlphaFoldDB" id="A0ABD5SA24"/>
<accession>A0ABD5SA24</accession>